<organism evidence="1 2">
    <name type="scientific">Methylomirabilis oxygeniifera</name>
    <dbReference type="NCBI Taxonomy" id="671143"/>
    <lineage>
        <taxon>Bacteria</taxon>
        <taxon>Candidatus Methylomirabilota</taxon>
        <taxon>Candidatus Methylomirabilia</taxon>
        <taxon>Candidatus Methylomirabilales</taxon>
        <taxon>Candidatus Methylomirabilaceae</taxon>
        <taxon>Candidatus Methylomirabilis</taxon>
    </lineage>
</organism>
<dbReference type="KEGG" id="mox:DAMO_0435"/>
<evidence type="ECO:0000313" key="2">
    <source>
        <dbReference type="Proteomes" id="UP000006898"/>
    </source>
</evidence>
<dbReference type="EMBL" id="FP565575">
    <property type="protein sequence ID" value="CBE67514.1"/>
    <property type="molecule type" value="Genomic_DNA"/>
</dbReference>
<protein>
    <submittedName>
        <fullName evidence="1">Uncharacterized protein</fullName>
    </submittedName>
</protein>
<evidence type="ECO:0000313" key="1">
    <source>
        <dbReference type="EMBL" id="CBE67514.1"/>
    </source>
</evidence>
<gene>
    <name evidence="1" type="ORF">DAMO_0435</name>
</gene>
<dbReference type="HOGENOM" id="CLU_2970847_0_0_0"/>
<dbReference type="STRING" id="671143.DAMO_0435"/>
<dbReference type="AlphaFoldDB" id="D5MJT1"/>
<reference evidence="1 2" key="1">
    <citation type="journal article" date="2010" name="Nature">
        <title>Nitrite-driven anaerobic methane oxidation by oxygenic bacteria.</title>
        <authorList>
            <person name="Ettwig K.F."/>
            <person name="Butler M.K."/>
            <person name="Le Paslier D."/>
            <person name="Pelletier E."/>
            <person name="Mangenot S."/>
            <person name="Kuypers M.M.M."/>
            <person name="Schreiber F."/>
            <person name="Dutilh B.E."/>
            <person name="Zedelius J."/>
            <person name="de Beer D."/>
            <person name="Gloerich J."/>
            <person name="Wessels H.J.C.T."/>
            <person name="van Allen T."/>
            <person name="Luesken F."/>
            <person name="Wu M."/>
            <person name="van de Pas-Schoonen K.T."/>
            <person name="Op den Camp H.J.M."/>
            <person name="Janssen-Megens E.M."/>
            <person name="Francoijs K-J."/>
            <person name="Stunnenberg H."/>
            <person name="Weissenbach J."/>
            <person name="Jetten M.S.M."/>
            <person name="Strous M."/>
        </authorList>
    </citation>
    <scope>NUCLEOTIDE SEQUENCE [LARGE SCALE GENOMIC DNA]</scope>
</reference>
<name>D5MJT1_METO1</name>
<accession>D5MJT1</accession>
<sequence length="58" mass="6601">MPSNFVAHAELQSKTEQFCCEVLAWRKPLYTLADNANGHLFRMGAQPLRPDDVSLLLR</sequence>
<proteinExistence type="predicted"/>
<dbReference type="Proteomes" id="UP000006898">
    <property type="component" value="Chromosome"/>
</dbReference>